<dbReference type="EMBL" id="CP089982">
    <property type="protein sequence ID" value="WXA98819.1"/>
    <property type="molecule type" value="Genomic_DNA"/>
</dbReference>
<dbReference type="InterPro" id="IPR046357">
    <property type="entry name" value="PPIase_dom_sf"/>
</dbReference>
<protein>
    <submittedName>
        <fullName evidence="4">Peptidyl-prolyl cis-trans isomerase</fullName>
    </submittedName>
</protein>
<name>A0ABZ2KJU3_9BACT</name>
<dbReference type="Proteomes" id="UP001379533">
    <property type="component" value="Chromosome"/>
</dbReference>
<evidence type="ECO:0000256" key="1">
    <source>
        <dbReference type="PROSITE-ProRule" id="PRU00278"/>
    </source>
</evidence>
<dbReference type="RefSeq" id="WP_394849439.1">
    <property type="nucleotide sequence ID" value="NZ_CP089982.1"/>
</dbReference>
<feature type="domain" description="PpiC" evidence="3">
    <location>
        <begin position="107"/>
        <end position="206"/>
    </location>
</feature>
<evidence type="ECO:0000259" key="3">
    <source>
        <dbReference type="PROSITE" id="PS50198"/>
    </source>
</evidence>
<accession>A0ABZ2KJU3</accession>
<evidence type="ECO:0000313" key="4">
    <source>
        <dbReference type="EMBL" id="WXA98819.1"/>
    </source>
</evidence>
<dbReference type="PROSITE" id="PS50198">
    <property type="entry name" value="PPIC_PPIASE_2"/>
    <property type="match status" value="1"/>
</dbReference>
<dbReference type="InterPro" id="IPR000297">
    <property type="entry name" value="PPIase_PpiC"/>
</dbReference>
<proteinExistence type="predicted"/>
<evidence type="ECO:0000256" key="2">
    <source>
        <dbReference type="SAM" id="MobiDB-lite"/>
    </source>
</evidence>
<dbReference type="Gene3D" id="3.10.50.40">
    <property type="match status" value="1"/>
</dbReference>
<sequence length="206" mass="20558">MSESQGSARTAAIGLGVVVAVLALVLAFKGGGSKTAAVDAGVDAGAVADAALDGAGTTSAEVDAGGDPFGLDGVGSAPTEREDRLDSGIGATLPDGTPVPPLPNTAPRAVRLGVILVTYEGAQGAPAKARSKAEAKELAAKLAAEAKTDFHAAVSHGDSGSADDLGRIPRGTLELAPEYVLFTMPSGQTSEPIDTPRGFWIVKRLD</sequence>
<dbReference type="Pfam" id="PF00639">
    <property type="entry name" value="Rotamase"/>
    <property type="match status" value="1"/>
</dbReference>
<keyword evidence="5" id="KW-1185">Reference proteome</keyword>
<keyword evidence="1 4" id="KW-0413">Isomerase</keyword>
<reference evidence="4 5" key="1">
    <citation type="submission" date="2021-12" db="EMBL/GenBank/DDBJ databases">
        <title>Discovery of the Pendulisporaceae a myxobacterial family with distinct sporulation behavior and unique specialized metabolism.</title>
        <authorList>
            <person name="Garcia R."/>
            <person name="Popoff A."/>
            <person name="Bader C.D."/>
            <person name="Loehr J."/>
            <person name="Walesch S."/>
            <person name="Walt C."/>
            <person name="Boldt J."/>
            <person name="Bunk B."/>
            <person name="Haeckl F.J.F.P.J."/>
            <person name="Gunesch A.P."/>
            <person name="Birkelbach J."/>
            <person name="Nuebel U."/>
            <person name="Pietschmann T."/>
            <person name="Bach T."/>
            <person name="Mueller R."/>
        </authorList>
    </citation>
    <scope>NUCLEOTIDE SEQUENCE [LARGE SCALE GENOMIC DNA]</scope>
    <source>
        <strain evidence="4 5">MSr12523</strain>
    </source>
</reference>
<dbReference type="GO" id="GO:0016853">
    <property type="term" value="F:isomerase activity"/>
    <property type="evidence" value="ECO:0007669"/>
    <property type="project" value="UniProtKB-KW"/>
</dbReference>
<organism evidence="4 5">
    <name type="scientific">Pendulispora brunnea</name>
    <dbReference type="NCBI Taxonomy" id="2905690"/>
    <lineage>
        <taxon>Bacteria</taxon>
        <taxon>Pseudomonadati</taxon>
        <taxon>Myxococcota</taxon>
        <taxon>Myxococcia</taxon>
        <taxon>Myxococcales</taxon>
        <taxon>Sorangiineae</taxon>
        <taxon>Pendulisporaceae</taxon>
        <taxon>Pendulispora</taxon>
    </lineage>
</organism>
<dbReference type="SUPFAM" id="SSF54534">
    <property type="entry name" value="FKBP-like"/>
    <property type="match status" value="1"/>
</dbReference>
<keyword evidence="1" id="KW-0697">Rotamase</keyword>
<evidence type="ECO:0000313" key="5">
    <source>
        <dbReference type="Proteomes" id="UP001379533"/>
    </source>
</evidence>
<gene>
    <name evidence="4" type="ORF">LZC95_18575</name>
</gene>
<feature type="region of interest" description="Disordered" evidence="2">
    <location>
        <begin position="57"/>
        <end position="83"/>
    </location>
</feature>